<gene>
    <name evidence="2" type="ORF">CRE_25874</name>
</gene>
<proteinExistence type="predicted"/>
<organism evidence="3">
    <name type="scientific">Caenorhabditis remanei</name>
    <name type="common">Caenorhabditis vulgaris</name>
    <dbReference type="NCBI Taxonomy" id="31234"/>
    <lineage>
        <taxon>Eukaryota</taxon>
        <taxon>Metazoa</taxon>
        <taxon>Ecdysozoa</taxon>
        <taxon>Nematoda</taxon>
        <taxon>Chromadorea</taxon>
        <taxon>Rhabditida</taxon>
        <taxon>Rhabditina</taxon>
        <taxon>Rhabditomorpha</taxon>
        <taxon>Rhabditoidea</taxon>
        <taxon>Rhabditidae</taxon>
        <taxon>Peloderinae</taxon>
        <taxon>Caenorhabditis</taxon>
    </lineage>
</organism>
<feature type="region of interest" description="Disordered" evidence="1">
    <location>
        <begin position="1"/>
        <end position="37"/>
    </location>
</feature>
<name>E3NDS5_CAERE</name>
<evidence type="ECO:0000313" key="2">
    <source>
        <dbReference type="EMBL" id="EFO94124.1"/>
    </source>
</evidence>
<protein>
    <submittedName>
        <fullName evidence="2">Uncharacterized protein</fullName>
    </submittedName>
</protein>
<evidence type="ECO:0000313" key="3">
    <source>
        <dbReference type="Proteomes" id="UP000008281"/>
    </source>
</evidence>
<accession>E3NDS5</accession>
<dbReference type="OMA" id="ICHICLT"/>
<keyword evidence="3" id="KW-1185">Reference proteome</keyword>
<dbReference type="HOGENOM" id="CLU_147582_0_0_1"/>
<dbReference type="EMBL" id="DS268613">
    <property type="protein sequence ID" value="EFO94124.1"/>
    <property type="molecule type" value="Genomic_DNA"/>
</dbReference>
<reference evidence="2" key="1">
    <citation type="submission" date="2007-07" db="EMBL/GenBank/DDBJ databases">
        <title>PCAP assembly of the Caenorhabditis remanei genome.</title>
        <authorList>
            <consortium name="The Caenorhabditis remanei Sequencing Consortium"/>
            <person name="Wilson R.K."/>
        </authorList>
    </citation>
    <scope>NUCLEOTIDE SEQUENCE [LARGE SCALE GENOMIC DNA]</scope>
    <source>
        <strain evidence="2">PB4641</strain>
    </source>
</reference>
<dbReference type="OrthoDB" id="5869127at2759"/>
<dbReference type="Proteomes" id="UP000008281">
    <property type="component" value="Unassembled WGS sequence"/>
</dbReference>
<evidence type="ECO:0000256" key="1">
    <source>
        <dbReference type="SAM" id="MobiDB-lite"/>
    </source>
</evidence>
<dbReference type="AlphaFoldDB" id="E3NDS5"/>
<sequence>MHCLPKQKTPYPAINKPPHLFKSKRSKRPAPAFTAQETEEMMQEAKRMATTYQCKELLDAAKHHQQKEKLLASKPPPKCTICQQQHYASECKLPLEEKMKLIKQRHICHICLTRDKHTPINCKTLRFPQHLCSYKHCGKSYTFHHATICPFTAPTTTNMSPAESTGHDEILD</sequence>
<feature type="compositionally biased region" description="Basic residues" evidence="1">
    <location>
        <begin position="19"/>
        <end position="28"/>
    </location>
</feature>